<dbReference type="GeneID" id="5232483"/>
<dbReference type="GO" id="GO:0000506">
    <property type="term" value="C:glycosylphosphatidylinositol-N-acetylglucosaminyltransferase (GPI-GnT) complex"/>
    <property type="evidence" value="ECO:0007669"/>
    <property type="project" value="TreeGrafter"/>
</dbReference>
<keyword evidence="5 8" id="KW-0812">Transmembrane</keyword>
<feature type="transmembrane region" description="Helical" evidence="8">
    <location>
        <begin position="299"/>
        <end position="319"/>
    </location>
</feature>
<accession>A5E0J1</accession>
<dbReference type="UniPathway" id="UPA00196"/>
<proteinExistence type="inferred from homology"/>
<dbReference type="OMA" id="STSYHAF"/>
<keyword evidence="10" id="KW-1185">Reference proteome</keyword>
<dbReference type="InterPro" id="IPR009450">
    <property type="entry name" value="Plno_GlcNAc_GPI2"/>
</dbReference>
<feature type="transmembrane region" description="Helical" evidence="8">
    <location>
        <begin position="325"/>
        <end position="344"/>
    </location>
</feature>
<keyword evidence="7 8" id="KW-0472">Membrane</keyword>
<evidence type="ECO:0000313" key="10">
    <source>
        <dbReference type="Proteomes" id="UP000001996"/>
    </source>
</evidence>
<feature type="transmembrane region" description="Helical" evidence="8">
    <location>
        <begin position="270"/>
        <end position="287"/>
    </location>
</feature>
<feature type="transmembrane region" description="Helical" evidence="8">
    <location>
        <begin position="158"/>
        <end position="178"/>
    </location>
</feature>
<comment type="pathway">
    <text evidence="2">Glycolipid biosynthesis; glycosylphosphatidylinositol-anchor biosynthesis.</text>
</comment>
<evidence type="ECO:0000256" key="7">
    <source>
        <dbReference type="ARBA" id="ARBA00023136"/>
    </source>
</evidence>
<dbReference type="FunCoup" id="A5E0J1">
    <property type="interactions" value="508"/>
</dbReference>
<evidence type="ECO:0000256" key="2">
    <source>
        <dbReference type="ARBA" id="ARBA00004687"/>
    </source>
</evidence>
<evidence type="ECO:0000256" key="3">
    <source>
        <dbReference type="ARBA" id="ARBA00008321"/>
    </source>
</evidence>
<dbReference type="PANTHER" id="PTHR12982">
    <property type="entry name" value="PHOSPHATIDYLINOSITOL GLYCAN, CLASS C"/>
    <property type="match status" value="1"/>
</dbReference>
<keyword evidence="6 8" id="KW-1133">Transmembrane helix</keyword>
<dbReference type="InParanoid" id="A5E0J1"/>
<dbReference type="HOGENOM" id="CLU_024002_2_1_1"/>
<dbReference type="VEuPathDB" id="FungiDB:LELG_03128"/>
<dbReference type="AlphaFoldDB" id="A5E0J1"/>
<dbReference type="EMBL" id="CH981527">
    <property type="protein sequence ID" value="EDK44949.1"/>
    <property type="molecule type" value="Genomic_DNA"/>
</dbReference>
<dbReference type="Proteomes" id="UP000001996">
    <property type="component" value="Unassembled WGS sequence"/>
</dbReference>
<organism evidence="9 10">
    <name type="scientific">Lodderomyces elongisporus (strain ATCC 11503 / CBS 2605 / JCM 1781 / NBRC 1676 / NRRL YB-4239)</name>
    <name type="common">Yeast</name>
    <name type="synonym">Saccharomyces elongisporus</name>
    <dbReference type="NCBI Taxonomy" id="379508"/>
    <lineage>
        <taxon>Eukaryota</taxon>
        <taxon>Fungi</taxon>
        <taxon>Dikarya</taxon>
        <taxon>Ascomycota</taxon>
        <taxon>Saccharomycotina</taxon>
        <taxon>Pichiomycetes</taxon>
        <taxon>Debaryomycetaceae</taxon>
        <taxon>Candida/Lodderomyces clade</taxon>
        <taxon>Lodderomyces</taxon>
    </lineage>
</organism>
<keyword evidence="4" id="KW-0337">GPI-anchor biosynthesis</keyword>
<dbReference type="STRING" id="379508.A5E0J1"/>
<evidence type="ECO:0000256" key="8">
    <source>
        <dbReference type="SAM" id="Phobius"/>
    </source>
</evidence>
<dbReference type="eggNOG" id="KOG3059">
    <property type="taxonomic scope" value="Eukaryota"/>
</dbReference>
<feature type="transmembrane region" description="Helical" evidence="8">
    <location>
        <begin position="6"/>
        <end position="24"/>
    </location>
</feature>
<evidence type="ECO:0000256" key="6">
    <source>
        <dbReference type="ARBA" id="ARBA00022989"/>
    </source>
</evidence>
<dbReference type="OrthoDB" id="196709at2759"/>
<comment type="subcellular location">
    <subcellularLocation>
        <location evidence="1">Membrane</location>
        <topology evidence="1">Multi-pass membrane protein</topology>
    </subcellularLocation>
</comment>
<dbReference type="PANTHER" id="PTHR12982:SF0">
    <property type="entry name" value="PHOSPHATIDYLINOSITOL N-ACETYLGLUCOSAMINYLTRANSFERASE SUBUNIT C"/>
    <property type="match status" value="1"/>
</dbReference>
<evidence type="ECO:0000256" key="1">
    <source>
        <dbReference type="ARBA" id="ARBA00004141"/>
    </source>
</evidence>
<dbReference type="Pfam" id="PF06432">
    <property type="entry name" value="GPI2"/>
    <property type="match status" value="1"/>
</dbReference>
<feature type="transmembrane region" description="Helical" evidence="8">
    <location>
        <begin position="130"/>
        <end position="152"/>
    </location>
</feature>
<evidence type="ECO:0000313" key="9">
    <source>
        <dbReference type="EMBL" id="EDK44949.1"/>
    </source>
</evidence>
<dbReference type="GO" id="GO:0006506">
    <property type="term" value="P:GPI anchor biosynthetic process"/>
    <property type="evidence" value="ECO:0007669"/>
    <property type="project" value="UniProtKB-UniPathway"/>
</dbReference>
<gene>
    <name evidence="9" type="ORF">LELG_03128</name>
</gene>
<name>A5E0J1_LODEL</name>
<feature type="transmembrane region" description="Helical" evidence="8">
    <location>
        <begin position="190"/>
        <end position="209"/>
    </location>
</feature>
<evidence type="ECO:0000256" key="5">
    <source>
        <dbReference type="ARBA" id="ARBA00022692"/>
    </source>
</evidence>
<protein>
    <submittedName>
        <fullName evidence="9">Uncharacterized protein</fullName>
    </submittedName>
</protein>
<reference evidence="9 10" key="1">
    <citation type="journal article" date="2009" name="Nature">
        <title>Evolution of pathogenicity and sexual reproduction in eight Candida genomes.</title>
        <authorList>
            <person name="Butler G."/>
            <person name="Rasmussen M.D."/>
            <person name="Lin M.F."/>
            <person name="Santos M.A."/>
            <person name="Sakthikumar S."/>
            <person name="Munro C.A."/>
            <person name="Rheinbay E."/>
            <person name="Grabherr M."/>
            <person name="Forche A."/>
            <person name="Reedy J.L."/>
            <person name="Agrafioti I."/>
            <person name="Arnaud M.B."/>
            <person name="Bates S."/>
            <person name="Brown A.J."/>
            <person name="Brunke S."/>
            <person name="Costanzo M.C."/>
            <person name="Fitzpatrick D.A."/>
            <person name="de Groot P.W."/>
            <person name="Harris D."/>
            <person name="Hoyer L.L."/>
            <person name="Hube B."/>
            <person name="Klis F.M."/>
            <person name="Kodira C."/>
            <person name="Lennard N."/>
            <person name="Logue M.E."/>
            <person name="Martin R."/>
            <person name="Neiman A.M."/>
            <person name="Nikolaou E."/>
            <person name="Quail M.A."/>
            <person name="Quinn J."/>
            <person name="Santos M.C."/>
            <person name="Schmitzberger F.F."/>
            <person name="Sherlock G."/>
            <person name="Shah P."/>
            <person name="Silverstein K.A."/>
            <person name="Skrzypek M.S."/>
            <person name="Soll D."/>
            <person name="Staggs R."/>
            <person name="Stansfield I."/>
            <person name="Stumpf M.P."/>
            <person name="Sudbery P.E."/>
            <person name="Srikantha T."/>
            <person name="Zeng Q."/>
            <person name="Berman J."/>
            <person name="Berriman M."/>
            <person name="Heitman J."/>
            <person name="Gow N.A."/>
            <person name="Lorenz M.C."/>
            <person name="Birren B.W."/>
            <person name="Kellis M."/>
            <person name="Cuomo C.A."/>
        </authorList>
    </citation>
    <scope>NUCLEOTIDE SEQUENCE [LARGE SCALE GENOMIC DNA]</scope>
    <source>
        <strain evidence="10">ATCC 11503 / BCRC 21390 / CBS 2605 / JCM 1781 / NBRC 1676 / NRRL YB-4239</strain>
    </source>
</reference>
<comment type="similarity">
    <text evidence="3">Belongs to the PIGC family.</text>
</comment>
<dbReference type="KEGG" id="lel:PVL30_002618"/>
<evidence type="ECO:0000256" key="4">
    <source>
        <dbReference type="ARBA" id="ARBA00022502"/>
    </source>
</evidence>
<sequence>MDELQKLLVLLLLLLLLLTLLMQMQMQMQMPRSRNTMFTKVETKLDPKLESKAEFVPTLPQKQPTSSRLRKSSQAYRETLNITEEKPPWRKLLYLKQPYADNYTDTSFLSQLKRNTTVAKYSYRHLVNDFMLIVFYISCILIVILVFVGIYANKWDPMSPTMASTIIILPSFLALRLYNASATHSLYISFNIKSYLLITFMLLIASPILKSLTKSTSSDSIWAISSMLCVANTLFYEYSAVQVYKPIISTNISLSNAIVLASRLNTTMDVFLFILFAIQINILLPLLDASLRSNMKLRNFHYFVMGTTFVVVNVCIWQLLNYQFLIYWLSTTLIILLLMPAYFLSLQRYKNELQGPWDIAKPKLSKNQ</sequence>